<proteinExistence type="predicted"/>
<dbReference type="AlphaFoldDB" id="A0A915DC82"/>
<organism evidence="1 2">
    <name type="scientific">Ditylenchus dipsaci</name>
    <dbReference type="NCBI Taxonomy" id="166011"/>
    <lineage>
        <taxon>Eukaryota</taxon>
        <taxon>Metazoa</taxon>
        <taxon>Ecdysozoa</taxon>
        <taxon>Nematoda</taxon>
        <taxon>Chromadorea</taxon>
        <taxon>Rhabditida</taxon>
        <taxon>Tylenchina</taxon>
        <taxon>Tylenchomorpha</taxon>
        <taxon>Sphaerularioidea</taxon>
        <taxon>Anguinidae</taxon>
        <taxon>Anguininae</taxon>
        <taxon>Ditylenchus</taxon>
    </lineage>
</organism>
<dbReference type="Proteomes" id="UP000887574">
    <property type="component" value="Unplaced"/>
</dbReference>
<accession>A0A915DC82</accession>
<keyword evidence="1" id="KW-1185">Reference proteome</keyword>
<evidence type="ECO:0000313" key="2">
    <source>
        <dbReference type="WBParaSite" id="jg17695"/>
    </source>
</evidence>
<dbReference type="WBParaSite" id="jg17695">
    <property type="protein sequence ID" value="jg17695"/>
    <property type="gene ID" value="jg17695"/>
</dbReference>
<evidence type="ECO:0000313" key="1">
    <source>
        <dbReference type="Proteomes" id="UP000887574"/>
    </source>
</evidence>
<name>A0A915DC82_9BILA</name>
<sequence>MVERVASPSSPNQLLSSYSPFLSLRRLRRRRQQEWGEEWKKGRRRGGLMLLPPLPPQPFLLVHIGRKNIAWFGVGEADYDDDLVVSPLSPYYY</sequence>
<protein>
    <submittedName>
        <fullName evidence="2">Uncharacterized protein</fullName>
    </submittedName>
</protein>
<reference evidence="2" key="1">
    <citation type="submission" date="2022-11" db="UniProtKB">
        <authorList>
            <consortium name="WormBaseParasite"/>
        </authorList>
    </citation>
    <scope>IDENTIFICATION</scope>
</reference>